<dbReference type="KEGG" id="acan:ACA1_261450"/>
<feature type="transmembrane region" description="Helical" evidence="8">
    <location>
        <begin position="182"/>
        <end position="199"/>
    </location>
</feature>
<dbReference type="VEuPathDB" id="AmoebaDB:ACA1_261450"/>
<dbReference type="STRING" id="1257118.L8GF72"/>
<keyword evidence="3 8" id="KW-0812">Transmembrane</keyword>
<dbReference type="InterPro" id="IPR036721">
    <property type="entry name" value="RCK_C_sf"/>
</dbReference>
<feature type="compositionally biased region" description="Basic and acidic residues" evidence="7">
    <location>
        <begin position="74"/>
        <end position="97"/>
    </location>
</feature>
<feature type="transmembrane region" description="Helical" evidence="8">
    <location>
        <begin position="228"/>
        <end position="250"/>
    </location>
</feature>
<dbReference type="InterPro" id="IPR031312">
    <property type="entry name" value="Na/sul_symport_CS"/>
</dbReference>
<dbReference type="AlphaFoldDB" id="L8GF72"/>
<evidence type="ECO:0000256" key="3">
    <source>
        <dbReference type="ARBA" id="ARBA00022692"/>
    </source>
</evidence>
<feature type="transmembrane region" description="Helical" evidence="8">
    <location>
        <begin position="647"/>
        <end position="674"/>
    </location>
</feature>
<dbReference type="Proteomes" id="UP000011083">
    <property type="component" value="Unassembled WGS sequence"/>
</dbReference>
<feature type="transmembrane region" description="Helical" evidence="8">
    <location>
        <begin position="315"/>
        <end position="339"/>
    </location>
</feature>
<dbReference type="InterPro" id="IPR051679">
    <property type="entry name" value="DASS-Related_Transporters"/>
</dbReference>
<organism evidence="10 11">
    <name type="scientific">Acanthamoeba castellanii (strain ATCC 30010 / Neff)</name>
    <dbReference type="NCBI Taxonomy" id="1257118"/>
    <lineage>
        <taxon>Eukaryota</taxon>
        <taxon>Amoebozoa</taxon>
        <taxon>Discosea</taxon>
        <taxon>Longamoebia</taxon>
        <taxon>Centramoebida</taxon>
        <taxon>Acanthamoebidae</taxon>
        <taxon>Acanthamoeba</taxon>
    </lineage>
</organism>
<gene>
    <name evidence="10" type="ORF">ACA1_261450</name>
</gene>
<name>L8GF72_ACACF</name>
<dbReference type="PROSITE" id="PS01271">
    <property type="entry name" value="NA_SULFATE"/>
    <property type="match status" value="1"/>
</dbReference>
<dbReference type="GO" id="GO:0006813">
    <property type="term" value="P:potassium ion transport"/>
    <property type="evidence" value="ECO:0007669"/>
    <property type="project" value="InterPro"/>
</dbReference>
<evidence type="ECO:0000313" key="10">
    <source>
        <dbReference type="EMBL" id="ELR11725.1"/>
    </source>
</evidence>
<dbReference type="PANTHER" id="PTHR43652:SF2">
    <property type="entry name" value="BASIC AMINO ACID ANTIPORTER YFCC-RELATED"/>
    <property type="match status" value="1"/>
</dbReference>
<feature type="transmembrane region" description="Helical" evidence="8">
    <location>
        <begin position="206"/>
        <end position="222"/>
    </location>
</feature>
<feature type="domain" description="RCK C-terminal" evidence="9">
    <location>
        <begin position="435"/>
        <end position="521"/>
    </location>
</feature>
<evidence type="ECO:0000256" key="2">
    <source>
        <dbReference type="ARBA" id="ARBA00022448"/>
    </source>
</evidence>
<feature type="transmembrane region" description="Helical" evidence="8">
    <location>
        <begin position="553"/>
        <end position="569"/>
    </location>
</feature>
<feature type="transmembrane region" description="Helical" evidence="8">
    <location>
        <begin position="686"/>
        <end position="705"/>
    </location>
</feature>
<dbReference type="OMA" id="CLFVMCA"/>
<evidence type="ECO:0000256" key="4">
    <source>
        <dbReference type="ARBA" id="ARBA00022737"/>
    </source>
</evidence>
<protein>
    <submittedName>
        <fullName evidence="10">TrkA Cterminal domain containing protein</fullName>
    </submittedName>
</protein>
<dbReference type="PROSITE" id="PS51202">
    <property type="entry name" value="RCK_C"/>
    <property type="match status" value="2"/>
</dbReference>
<evidence type="ECO:0000256" key="1">
    <source>
        <dbReference type="ARBA" id="ARBA00004141"/>
    </source>
</evidence>
<accession>L8GF72</accession>
<dbReference type="EMBL" id="KB008148">
    <property type="protein sequence ID" value="ELR11725.1"/>
    <property type="molecule type" value="Genomic_DNA"/>
</dbReference>
<evidence type="ECO:0000256" key="7">
    <source>
        <dbReference type="SAM" id="MobiDB-lite"/>
    </source>
</evidence>
<dbReference type="InterPro" id="IPR006037">
    <property type="entry name" value="RCK_C"/>
</dbReference>
<keyword evidence="2" id="KW-0813">Transport</keyword>
<feature type="region of interest" description="Disordered" evidence="7">
    <location>
        <begin position="1"/>
        <end position="110"/>
    </location>
</feature>
<keyword evidence="5 8" id="KW-1133">Transmembrane helix</keyword>
<evidence type="ECO:0000313" key="11">
    <source>
        <dbReference type="Proteomes" id="UP000011083"/>
    </source>
</evidence>
<feature type="transmembrane region" description="Helical" evidence="8">
    <location>
        <begin position="725"/>
        <end position="745"/>
    </location>
</feature>
<sequence length="746" mass="80520">MEELGARGGPSPPPSAQDEEAMKRMIDAGEDEVNRDRRSTATDGSQRRGSGRKHHTCHNKHRKRSKSHRRKRKSREDRDLEAGRGERREGSFDRAREGDEDGEWSPGEAGQLTPKHIFYNYYSTDVTWEEHEESLEGGKWSVRAKKAALKFAVGHKVELAIAALCLFILFLLRISAWQELKWQGWYTVFVVCAAFFMLVKNVAPNDVVMVFVTTLLLIPGIITPSEALTGFSSVGILTIAVLFVVAAGIAETGSIGLLSEWVLGKTTSVFVAQLRLMLPLSFLSAFTNNTPLTAIMIPVVPRHGNQAIEDDDSSVIGYVGLPIVLVGLTYMLLISPFLLPDRESPMDELLSHPREYTITVIVEHNSSIDGKTVGAVGLNAVDGLILVNLIRRGVDNPNVSAETTLNSGDQLIFAGDVEKLVDLFMISGIKPTNQDDKIVHPSINKVLVEAVVSPTGSLVNRTIGEADFGKRYGAAVLSVGREGEKIHSHARLASFRLRGGDTLLLVCRPDLASGQHHVDDPATAGPDSGGDFITVSRVGGSSGGKMGVDYERMCLAPVIAAIMILVSTFELTSLLTASLCAAFIMIITGCISVEKAVAATNFRLIAMIASSFGMAMACEKTGVAQILAHDLVSIFMPAGSFGLLYGVYLSTALLTSLLNNASAAALMVPIVFSFQSSLVTGVNVKAFVYCIMVGASADFSTPIGYQTNLMVWGPGGYKFMDYTKVGLPLQALLSLISVGIVYWQFA</sequence>
<dbReference type="OrthoDB" id="442352at2759"/>
<dbReference type="SUPFAM" id="SSF116726">
    <property type="entry name" value="TrkA C-terminal domain-like"/>
    <property type="match status" value="2"/>
</dbReference>
<feature type="transmembrane region" description="Helical" evidence="8">
    <location>
        <begin position="159"/>
        <end position="176"/>
    </location>
</feature>
<dbReference type="Pfam" id="PF03600">
    <property type="entry name" value="CitMHS"/>
    <property type="match status" value="2"/>
</dbReference>
<dbReference type="GO" id="GO:0005886">
    <property type="term" value="C:plasma membrane"/>
    <property type="evidence" value="ECO:0007669"/>
    <property type="project" value="TreeGrafter"/>
</dbReference>
<keyword evidence="11" id="KW-1185">Reference proteome</keyword>
<evidence type="ECO:0000256" key="8">
    <source>
        <dbReference type="SAM" id="Phobius"/>
    </source>
</evidence>
<dbReference type="PANTHER" id="PTHR43652">
    <property type="entry name" value="BASIC AMINO ACID ANTIPORTER YFCC-RELATED"/>
    <property type="match status" value="1"/>
</dbReference>
<dbReference type="GeneID" id="14912013"/>
<dbReference type="GO" id="GO:0008324">
    <property type="term" value="F:monoatomic cation transmembrane transporter activity"/>
    <property type="evidence" value="ECO:0007669"/>
    <property type="project" value="InterPro"/>
</dbReference>
<feature type="domain" description="RCK C-terminal" evidence="9">
    <location>
        <begin position="344"/>
        <end position="429"/>
    </location>
</feature>
<keyword evidence="6 8" id="KW-0472">Membrane</keyword>
<dbReference type="InterPro" id="IPR004680">
    <property type="entry name" value="Cit_transptr-like_dom"/>
</dbReference>
<comment type="subcellular location">
    <subcellularLocation>
        <location evidence="1">Membrane</location>
        <topology evidence="1">Multi-pass membrane protein</topology>
    </subcellularLocation>
</comment>
<evidence type="ECO:0000256" key="5">
    <source>
        <dbReference type="ARBA" id="ARBA00022989"/>
    </source>
</evidence>
<reference evidence="10 11" key="1">
    <citation type="journal article" date="2013" name="Genome Biol.">
        <title>Genome of Acanthamoeba castellanii highlights extensive lateral gene transfer and early evolution of tyrosine kinase signaling.</title>
        <authorList>
            <person name="Clarke M."/>
            <person name="Lohan A.J."/>
            <person name="Liu B."/>
            <person name="Lagkouvardos I."/>
            <person name="Roy S."/>
            <person name="Zafar N."/>
            <person name="Bertelli C."/>
            <person name="Schilde C."/>
            <person name="Kianianmomeni A."/>
            <person name="Burglin T.R."/>
            <person name="Frech C."/>
            <person name="Turcotte B."/>
            <person name="Kopec K.O."/>
            <person name="Synnott J.M."/>
            <person name="Choo C."/>
            <person name="Paponov I."/>
            <person name="Finkler A."/>
            <person name="Soon Heng Tan C."/>
            <person name="Hutchins A.P."/>
            <person name="Weinmeier T."/>
            <person name="Rattei T."/>
            <person name="Chu J.S."/>
            <person name="Gimenez G."/>
            <person name="Irimia M."/>
            <person name="Rigden D.J."/>
            <person name="Fitzpatrick D.A."/>
            <person name="Lorenzo-Morales J."/>
            <person name="Bateman A."/>
            <person name="Chiu C.H."/>
            <person name="Tang P."/>
            <person name="Hegemann P."/>
            <person name="Fromm H."/>
            <person name="Raoult D."/>
            <person name="Greub G."/>
            <person name="Miranda-Saavedra D."/>
            <person name="Chen N."/>
            <person name="Nash P."/>
            <person name="Ginger M.L."/>
            <person name="Horn M."/>
            <person name="Schaap P."/>
            <person name="Caler L."/>
            <person name="Loftus B."/>
        </authorList>
    </citation>
    <scope>NUCLEOTIDE SEQUENCE [LARGE SCALE GENOMIC DNA]</scope>
    <source>
        <strain evidence="10 11">Neff</strain>
    </source>
</reference>
<dbReference type="Pfam" id="PF02080">
    <property type="entry name" value="TrkA_C"/>
    <property type="match status" value="2"/>
</dbReference>
<proteinExistence type="predicted"/>
<keyword evidence="4" id="KW-0677">Repeat</keyword>
<evidence type="ECO:0000256" key="6">
    <source>
        <dbReference type="ARBA" id="ARBA00023136"/>
    </source>
</evidence>
<dbReference type="RefSeq" id="XP_004333738.1">
    <property type="nucleotide sequence ID" value="XM_004333690.1"/>
</dbReference>
<feature type="compositionally biased region" description="Basic residues" evidence="7">
    <location>
        <begin position="49"/>
        <end position="73"/>
    </location>
</feature>
<dbReference type="Gene3D" id="3.30.70.1450">
    <property type="entry name" value="Regulator of K+ conductance, C-terminal domain"/>
    <property type="match status" value="2"/>
</dbReference>
<feature type="compositionally biased region" description="Basic and acidic residues" evidence="7">
    <location>
        <begin position="20"/>
        <end position="40"/>
    </location>
</feature>
<evidence type="ECO:0000259" key="9">
    <source>
        <dbReference type="PROSITE" id="PS51202"/>
    </source>
</evidence>